<organism evidence="3">
    <name type="scientific">Nippostrongylus brasiliensis</name>
    <name type="common">Rat hookworm</name>
    <dbReference type="NCBI Taxonomy" id="27835"/>
    <lineage>
        <taxon>Eukaryota</taxon>
        <taxon>Metazoa</taxon>
        <taxon>Ecdysozoa</taxon>
        <taxon>Nematoda</taxon>
        <taxon>Chromadorea</taxon>
        <taxon>Rhabditida</taxon>
        <taxon>Rhabditina</taxon>
        <taxon>Rhabditomorpha</taxon>
        <taxon>Strongyloidea</taxon>
        <taxon>Heligmosomidae</taxon>
        <taxon>Nippostrongylus</taxon>
    </lineage>
</organism>
<proteinExistence type="predicted"/>
<dbReference type="EMBL" id="UYSL01022887">
    <property type="protein sequence ID" value="VDL81305.1"/>
    <property type="molecule type" value="Genomic_DNA"/>
</dbReference>
<evidence type="ECO:0000313" key="2">
    <source>
        <dbReference type="Proteomes" id="UP000271162"/>
    </source>
</evidence>
<dbReference type="InterPro" id="IPR000884">
    <property type="entry name" value="TSP1_rpt"/>
</dbReference>
<evidence type="ECO:0000313" key="1">
    <source>
        <dbReference type="EMBL" id="VDL81305.1"/>
    </source>
</evidence>
<dbReference type="PROSITE" id="PS50092">
    <property type="entry name" value="TSP1"/>
    <property type="match status" value="1"/>
</dbReference>
<dbReference type="Gene3D" id="2.20.100.10">
    <property type="entry name" value="Thrombospondin type-1 (TSP1) repeat"/>
    <property type="match status" value="1"/>
</dbReference>
<evidence type="ECO:0000313" key="3">
    <source>
        <dbReference type="WBParaSite" id="NBR_0001764701-mRNA-1"/>
    </source>
</evidence>
<dbReference type="AlphaFoldDB" id="A0A0N4YKR1"/>
<protein>
    <submittedName>
        <fullName evidence="1 3">Uncharacterized protein</fullName>
    </submittedName>
</protein>
<reference evidence="1 2" key="2">
    <citation type="submission" date="2018-11" db="EMBL/GenBank/DDBJ databases">
        <authorList>
            <consortium name="Pathogen Informatics"/>
        </authorList>
    </citation>
    <scope>NUCLEOTIDE SEQUENCE [LARGE SCALE GENOMIC DNA]</scope>
</reference>
<dbReference type="SMART" id="SM00209">
    <property type="entry name" value="TSP1"/>
    <property type="match status" value="1"/>
</dbReference>
<dbReference type="SUPFAM" id="SSF82895">
    <property type="entry name" value="TSP-1 type 1 repeat"/>
    <property type="match status" value="1"/>
</dbReference>
<sequence length="137" mass="15430">MDLSLVPLEKGFVPGASQTLEEFHQQPMHLLTEKLELTGETRWTEWSEWADCFCGKQVRTRRCLYTGVMSQGCQGDSYESRSCVGGSCPISVPSTSAYPIQITSSSPSPDDIHRQFRPLKLNTAISRGFFIFHLVIR</sequence>
<dbReference type="Proteomes" id="UP000271162">
    <property type="component" value="Unassembled WGS sequence"/>
</dbReference>
<keyword evidence="2" id="KW-1185">Reference proteome</keyword>
<accession>A0A0N4YKR1</accession>
<dbReference type="WBParaSite" id="NBR_0001764701-mRNA-1">
    <property type="protein sequence ID" value="NBR_0001764701-mRNA-1"/>
    <property type="gene ID" value="NBR_0001764701"/>
</dbReference>
<reference evidence="3" key="1">
    <citation type="submission" date="2017-02" db="UniProtKB">
        <authorList>
            <consortium name="WormBaseParasite"/>
        </authorList>
    </citation>
    <scope>IDENTIFICATION</scope>
</reference>
<dbReference type="OMA" id="EWADCFC"/>
<gene>
    <name evidence="1" type="ORF">NBR_LOCUS17648</name>
</gene>
<dbReference type="InterPro" id="IPR036383">
    <property type="entry name" value="TSP1_rpt_sf"/>
</dbReference>
<name>A0A0N4YKR1_NIPBR</name>